<evidence type="ECO:0000256" key="7">
    <source>
        <dbReference type="ARBA" id="ARBA00022801"/>
    </source>
</evidence>
<dbReference type="GO" id="GO:0008270">
    <property type="term" value="F:zinc ion binding"/>
    <property type="evidence" value="ECO:0007669"/>
    <property type="project" value="UniProtKB-UniRule"/>
</dbReference>
<organism evidence="10 11">
    <name type="scientific">'Catharanthus roseus' aster yellows phytoplasma</name>
    <dbReference type="NCBI Taxonomy" id="1193712"/>
    <lineage>
        <taxon>Bacteria</taxon>
        <taxon>Bacillati</taxon>
        <taxon>Mycoplasmatota</taxon>
        <taxon>Mollicutes</taxon>
        <taxon>Acholeplasmatales</taxon>
        <taxon>Acholeplasmataceae</taxon>
        <taxon>Candidatus Phytoplasma</taxon>
        <taxon>16SrI (Aster yellows group)</taxon>
    </lineage>
</organism>
<keyword evidence="3 9" id="KW-0698">rRNA processing</keyword>
<dbReference type="PANTHER" id="PTHR46986:SF1">
    <property type="entry name" value="ENDORIBONUCLEASE YBEY, CHLOROPLASTIC"/>
    <property type="match status" value="1"/>
</dbReference>
<dbReference type="GO" id="GO:0006364">
    <property type="term" value="P:rRNA processing"/>
    <property type="evidence" value="ECO:0007669"/>
    <property type="project" value="UniProtKB-UniRule"/>
</dbReference>
<feature type="binding site" evidence="9">
    <location>
        <position position="112"/>
    </location>
    <ligand>
        <name>Zn(2+)</name>
        <dbReference type="ChEBI" id="CHEBI:29105"/>
        <note>catalytic</note>
    </ligand>
</feature>
<dbReference type="HAMAP" id="MF_00009">
    <property type="entry name" value="Endoribonucl_YbeY"/>
    <property type="match status" value="1"/>
</dbReference>
<keyword evidence="5 9" id="KW-0479">Metal-binding</keyword>
<dbReference type="AlphaFoldDB" id="A0A4P6MA77"/>
<name>A0A4P6MA77_9MOLU</name>
<sequence>MIIKIHNQTSFCITPFKSLLIKMFLPIKEKKLMHLIFVTNEKIQELNSFYRQKNYPTDVLSFPNDLTFFAGLEDNSLGDVFISFSKAQVQAQKAKHSLEREIAFLAVHGFLHLKGYQHRTEEEFQIMLALQEKILQNVGLNLDKTT</sequence>
<evidence type="ECO:0000313" key="10">
    <source>
        <dbReference type="EMBL" id="QBF23724.1"/>
    </source>
</evidence>
<dbReference type="InterPro" id="IPR002036">
    <property type="entry name" value="YbeY"/>
</dbReference>
<keyword evidence="4 9" id="KW-0540">Nuclease</keyword>
<dbReference type="GO" id="GO:0004222">
    <property type="term" value="F:metalloendopeptidase activity"/>
    <property type="evidence" value="ECO:0007669"/>
    <property type="project" value="InterPro"/>
</dbReference>
<dbReference type="GO" id="GO:0004521">
    <property type="term" value="F:RNA endonuclease activity"/>
    <property type="evidence" value="ECO:0007669"/>
    <property type="project" value="UniProtKB-UniRule"/>
</dbReference>
<dbReference type="PANTHER" id="PTHR46986">
    <property type="entry name" value="ENDORIBONUCLEASE YBEY, CHLOROPLASTIC"/>
    <property type="match status" value="1"/>
</dbReference>
<accession>A0A4P6MA77</accession>
<dbReference type="SUPFAM" id="SSF55486">
    <property type="entry name" value="Metalloproteases ('zincins'), catalytic domain"/>
    <property type="match status" value="1"/>
</dbReference>
<dbReference type="Pfam" id="PF02130">
    <property type="entry name" value="YbeY"/>
    <property type="match status" value="1"/>
</dbReference>
<dbReference type="EMBL" id="CP035949">
    <property type="protein sequence ID" value="QBF23724.1"/>
    <property type="molecule type" value="Genomic_DNA"/>
</dbReference>
<reference evidence="10 11" key="1">
    <citation type="submission" date="2019-02" db="EMBL/GenBank/DDBJ databases">
        <title>Draft Genome Sequence of Maize Bushy Stunt-like Phytoplasma group 16SrI-B (Aster yellows) in South Africa.</title>
        <authorList>
            <person name="Coetzee B."/>
            <person name="Douglas-Smit N."/>
            <person name="Maree H.J."/>
            <person name="Burger J.T."/>
            <person name="Kruger K."/>
            <person name="Pietersen G."/>
        </authorList>
    </citation>
    <scope>NUCLEOTIDE SEQUENCE [LARGE SCALE GENOMIC DNA]</scope>
    <source>
        <strain evidence="10 11">De Villa</strain>
    </source>
</reference>
<dbReference type="RefSeq" id="WP_083985305.1">
    <property type="nucleotide sequence ID" value="NZ_CP035949.1"/>
</dbReference>
<evidence type="ECO:0000256" key="6">
    <source>
        <dbReference type="ARBA" id="ARBA00022759"/>
    </source>
</evidence>
<keyword evidence="2 9" id="KW-0690">Ribosome biogenesis</keyword>
<gene>
    <name evidence="9 10" type="primary">ybeY</name>
    <name evidence="10" type="ORF">EXT02_00615</name>
</gene>
<evidence type="ECO:0000256" key="3">
    <source>
        <dbReference type="ARBA" id="ARBA00022552"/>
    </source>
</evidence>
<evidence type="ECO:0000256" key="9">
    <source>
        <dbReference type="HAMAP-Rule" id="MF_00009"/>
    </source>
</evidence>
<dbReference type="Proteomes" id="UP000289726">
    <property type="component" value="Chromosome"/>
</dbReference>
<proteinExistence type="inferred from homology"/>
<comment type="function">
    <text evidence="9">Single strand-specific metallo-endoribonuclease involved in late-stage 70S ribosome quality control and in maturation of the 3' terminus of the 16S rRNA.</text>
</comment>
<feature type="binding site" evidence="9">
    <location>
        <position position="118"/>
    </location>
    <ligand>
        <name>Zn(2+)</name>
        <dbReference type="ChEBI" id="CHEBI:29105"/>
        <note>catalytic</note>
    </ligand>
</feature>
<evidence type="ECO:0000256" key="8">
    <source>
        <dbReference type="ARBA" id="ARBA00022833"/>
    </source>
</evidence>
<comment type="similarity">
    <text evidence="1 9">Belongs to the endoribonuclease YbeY family.</text>
</comment>
<dbReference type="Gene3D" id="3.40.390.30">
    <property type="entry name" value="Metalloproteases ('zincins'), catalytic domain"/>
    <property type="match status" value="1"/>
</dbReference>
<evidence type="ECO:0000256" key="2">
    <source>
        <dbReference type="ARBA" id="ARBA00022517"/>
    </source>
</evidence>
<dbReference type="EC" id="3.1.-.-" evidence="9"/>
<keyword evidence="11" id="KW-1185">Reference proteome</keyword>
<protein>
    <recommendedName>
        <fullName evidence="9">Endoribonuclease YbeY</fullName>
        <ecNumber evidence="9">3.1.-.-</ecNumber>
    </recommendedName>
</protein>
<feature type="binding site" evidence="9">
    <location>
        <position position="108"/>
    </location>
    <ligand>
        <name>Zn(2+)</name>
        <dbReference type="ChEBI" id="CHEBI:29105"/>
        <note>catalytic</note>
    </ligand>
</feature>
<keyword evidence="7 9" id="KW-0378">Hydrolase</keyword>
<keyword evidence="8 9" id="KW-0862">Zinc</keyword>
<evidence type="ECO:0000256" key="4">
    <source>
        <dbReference type="ARBA" id="ARBA00022722"/>
    </source>
</evidence>
<evidence type="ECO:0000256" key="5">
    <source>
        <dbReference type="ARBA" id="ARBA00022723"/>
    </source>
</evidence>
<keyword evidence="9" id="KW-0963">Cytoplasm</keyword>
<dbReference type="InterPro" id="IPR023091">
    <property type="entry name" value="MetalPrtase_cat_dom_sf_prd"/>
</dbReference>
<comment type="cofactor">
    <cofactor evidence="9">
        <name>Zn(2+)</name>
        <dbReference type="ChEBI" id="CHEBI:29105"/>
    </cofactor>
    <text evidence="9">Binds 1 zinc ion.</text>
</comment>
<dbReference type="GO" id="GO:0005737">
    <property type="term" value="C:cytoplasm"/>
    <property type="evidence" value="ECO:0007669"/>
    <property type="project" value="UniProtKB-SubCell"/>
</dbReference>
<keyword evidence="6 9" id="KW-0255">Endonuclease</keyword>
<evidence type="ECO:0000256" key="1">
    <source>
        <dbReference type="ARBA" id="ARBA00010875"/>
    </source>
</evidence>
<comment type="subcellular location">
    <subcellularLocation>
        <location evidence="9">Cytoplasm</location>
    </subcellularLocation>
</comment>
<dbReference type="NCBIfam" id="TIGR00043">
    <property type="entry name" value="rRNA maturation RNase YbeY"/>
    <property type="match status" value="1"/>
</dbReference>
<evidence type="ECO:0000313" key="11">
    <source>
        <dbReference type="Proteomes" id="UP000289726"/>
    </source>
</evidence>